<dbReference type="Proteomes" id="UP001595615">
    <property type="component" value="Unassembled WGS sequence"/>
</dbReference>
<dbReference type="InterPro" id="IPR018062">
    <property type="entry name" value="HTH_AraC-typ_CS"/>
</dbReference>
<dbReference type="InterPro" id="IPR002818">
    <property type="entry name" value="DJ-1/PfpI"/>
</dbReference>
<evidence type="ECO:0000256" key="3">
    <source>
        <dbReference type="ARBA" id="ARBA00023163"/>
    </source>
</evidence>
<dbReference type="Pfam" id="PF12833">
    <property type="entry name" value="HTH_18"/>
    <property type="match status" value="1"/>
</dbReference>
<evidence type="ECO:0000313" key="6">
    <source>
        <dbReference type="Proteomes" id="UP001595615"/>
    </source>
</evidence>
<dbReference type="Pfam" id="PF01965">
    <property type="entry name" value="DJ-1_PfpI"/>
    <property type="match status" value="1"/>
</dbReference>
<dbReference type="Gene3D" id="1.10.10.60">
    <property type="entry name" value="Homeodomain-like"/>
    <property type="match status" value="1"/>
</dbReference>
<organism evidence="5 6">
    <name type="scientific">Sphingoaurantiacus capsulatus</name>
    <dbReference type="NCBI Taxonomy" id="1771310"/>
    <lineage>
        <taxon>Bacteria</taxon>
        <taxon>Pseudomonadati</taxon>
        <taxon>Pseudomonadota</taxon>
        <taxon>Alphaproteobacteria</taxon>
        <taxon>Sphingomonadales</taxon>
        <taxon>Sphingosinicellaceae</taxon>
        <taxon>Sphingoaurantiacus</taxon>
    </lineage>
</organism>
<dbReference type="InterPro" id="IPR052158">
    <property type="entry name" value="INH-QAR"/>
</dbReference>
<gene>
    <name evidence="5" type="ORF">ACFOMD_01295</name>
</gene>
<dbReference type="PANTHER" id="PTHR43130">
    <property type="entry name" value="ARAC-FAMILY TRANSCRIPTIONAL REGULATOR"/>
    <property type="match status" value="1"/>
</dbReference>
<dbReference type="RefSeq" id="WP_380855610.1">
    <property type="nucleotide sequence ID" value="NZ_JBHRXV010000001.1"/>
</dbReference>
<dbReference type="InterPro" id="IPR018060">
    <property type="entry name" value="HTH_AraC"/>
</dbReference>
<keyword evidence="2" id="KW-0238">DNA-binding</keyword>
<keyword evidence="1" id="KW-0805">Transcription regulation</keyword>
<evidence type="ECO:0000256" key="2">
    <source>
        <dbReference type="ARBA" id="ARBA00023125"/>
    </source>
</evidence>
<accession>A0ABV7X5F9</accession>
<comment type="caution">
    <text evidence="5">The sequence shown here is derived from an EMBL/GenBank/DDBJ whole genome shotgun (WGS) entry which is preliminary data.</text>
</comment>
<sequence length="334" mass="36217">MSDAPVTVAILALPDSAPLAIHGLFEVLGAAGHLWTALTGQPSGGRRFRPLIVARSGEAFRSGVGLPILPDHALADAPPADVIIVADVELPLTGDPATRWAPEIEWLKRRVDGAALIASTCSGSLVLAEAGLLDGRDAASHWSAAALFRDRYPQVRYRADRILCDSGLDGRLITTGGASSWQDLALYLIGRFCGAEEAVRVGRIFLIGDRSDGQLPFAAMTQPRAHQDATIHACQAWAALHYEVENPVAAMVAQSGLPERTFKRRFKLATGYTPLDYVQTLRVEEAKQLLESGDAPVDTIAAEVGYADPAFFRQLFRRRVGISPARYRQRMRRT</sequence>
<dbReference type="InterPro" id="IPR029062">
    <property type="entry name" value="Class_I_gatase-like"/>
</dbReference>
<dbReference type="PRINTS" id="PR00032">
    <property type="entry name" value="HTHARAC"/>
</dbReference>
<dbReference type="EMBL" id="JBHRXV010000001">
    <property type="protein sequence ID" value="MFC3711186.1"/>
    <property type="molecule type" value="Genomic_DNA"/>
</dbReference>
<dbReference type="Gene3D" id="3.40.50.880">
    <property type="match status" value="1"/>
</dbReference>
<proteinExistence type="predicted"/>
<dbReference type="InterPro" id="IPR020449">
    <property type="entry name" value="Tscrpt_reg_AraC-type_HTH"/>
</dbReference>
<protein>
    <submittedName>
        <fullName evidence="5">GlxA family transcriptional regulator</fullName>
    </submittedName>
</protein>
<dbReference type="InterPro" id="IPR009057">
    <property type="entry name" value="Homeodomain-like_sf"/>
</dbReference>
<feature type="domain" description="HTH araC/xylS-type" evidence="4">
    <location>
        <begin position="248"/>
        <end position="330"/>
    </location>
</feature>
<dbReference type="SMART" id="SM00342">
    <property type="entry name" value="HTH_ARAC"/>
    <property type="match status" value="1"/>
</dbReference>
<keyword evidence="6" id="KW-1185">Reference proteome</keyword>
<dbReference type="PROSITE" id="PS01124">
    <property type="entry name" value="HTH_ARAC_FAMILY_2"/>
    <property type="match status" value="1"/>
</dbReference>
<dbReference type="CDD" id="cd03138">
    <property type="entry name" value="GATase1_AraC_2"/>
    <property type="match status" value="1"/>
</dbReference>
<evidence type="ECO:0000259" key="4">
    <source>
        <dbReference type="PROSITE" id="PS01124"/>
    </source>
</evidence>
<dbReference type="SUPFAM" id="SSF46689">
    <property type="entry name" value="Homeodomain-like"/>
    <property type="match status" value="1"/>
</dbReference>
<name>A0ABV7X5F9_9SPHN</name>
<keyword evidence="3" id="KW-0804">Transcription</keyword>
<evidence type="ECO:0000256" key="1">
    <source>
        <dbReference type="ARBA" id="ARBA00023015"/>
    </source>
</evidence>
<dbReference type="SUPFAM" id="SSF52317">
    <property type="entry name" value="Class I glutamine amidotransferase-like"/>
    <property type="match status" value="1"/>
</dbReference>
<reference evidence="6" key="1">
    <citation type="journal article" date="2019" name="Int. J. Syst. Evol. Microbiol.">
        <title>The Global Catalogue of Microorganisms (GCM) 10K type strain sequencing project: providing services to taxonomists for standard genome sequencing and annotation.</title>
        <authorList>
            <consortium name="The Broad Institute Genomics Platform"/>
            <consortium name="The Broad Institute Genome Sequencing Center for Infectious Disease"/>
            <person name="Wu L."/>
            <person name="Ma J."/>
        </authorList>
    </citation>
    <scope>NUCLEOTIDE SEQUENCE [LARGE SCALE GENOMIC DNA]</scope>
    <source>
        <strain evidence="6">KCTC 42644</strain>
    </source>
</reference>
<evidence type="ECO:0000313" key="5">
    <source>
        <dbReference type="EMBL" id="MFC3711186.1"/>
    </source>
</evidence>
<dbReference type="PANTHER" id="PTHR43130:SF3">
    <property type="entry name" value="HTH-TYPE TRANSCRIPTIONAL REGULATOR RV1931C"/>
    <property type="match status" value="1"/>
</dbReference>
<dbReference type="PROSITE" id="PS00041">
    <property type="entry name" value="HTH_ARAC_FAMILY_1"/>
    <property type="match status" value="1"/>
</dbReference>